<name>V6LDW7_9EUKA</name>
<feature type="coiled-coil region" evidence="1">
    <location>
        <begin position="665"/>
        <end position="692"/>
    </location>
</feature>
<reference evidence="3 4" key="1">
    <citation type="journal article" date="2014" name="PLoS Genet.">
        <title>The Genome of Spironucleus salmonicida Highlights a Fish Pathogen Adapted to Fluctuating Environments.</title>
        <authorList>
            <person name="Xu F."/>
            <person name="Jerlstrom-Hultqvist J."/>
            <person name="Einarsson E."/>
            <person name="Astvaldsson A."/>
            <person name="Svard S.G."/>
            <person name="Andersson J.O."/>
        </authorList>
    </citation>
    <scope>NUCLEOTIDE SEQUENCE</scope>
    <source>
        <strain evidence="4">ATCC 50377</strain>
    </source>
</reference>
<gene>
    <name evidence="3" type="ORF">SS50377_17668</name>
    <name evidence="4" type="ORF">SS50377_25735</name>
</gene>
<evidence type="ECO:0000313" key="4">
    <source>
        <dbReference type="EMBL" id="KAH0571547.1"/>
    </source>
</evidence>
<dbReference type="VEuPathDB" id="GiardiaDB:SS50377_25735"/>
<dbReference type="Proteomes" id="UP000018208">
    <property type="component" value="Unassembled WGS sequence"/>
</dbReference>
<feature type="compositionally biased region" description="Basic and acidic residues" evidence="2">
    <location>
        <begin position="634"/>
        <end position="661"/>
    </location>
</feature>
<accession>V6LDW7</accession>
<protein>
    <submittedName>
        <fullName evidence="3">Uncharacterized protein</fullName>
    </submittedName>
</protein>
<keyword evidence="5" id="KW-1185">Reference proteome</keyword>
<evidence type="ECO:0000256" key="1">
    <source>
        <dbReference type="SAM" id="Coils"/>
    </source>
</evidence>
<reference evidence="4" key="2">
    <citation type="submission" date="2020-12" db="EMBL/GenBank/DDBJ databases">
        <title>New Spironucleus salmonicida genome in near-complete chromosomes.</title>
        <authorList>
            <person name="Xu F."/>
            <person name="Kurt Z."/>
            <person name="Jimenez-Gonzalez A."/>
            <person name="Astvaldsson A."/>
            <person name="Andersson J.O."/>
            <person name="Svard S.G."/>
        </authorList>
    </citation>
    <scope>NUCLEOTIDE SEQUENCE</scope>
    <source>
        <strain evidence="4">ATCC 50377</strain>
    </source>
</reference>
<sequence length="825" mass="93885">MTHRNIFFAANIQKSGLKTSCQFAQFKIILITDCSVQYESKSTVLATSSPTFAIEVNYQISPNVPVLILELLTLTQQNEAFIPGEIAYYHTADTINFEREDIQRLEFVSKTSKIVADITITQKTYPYFVRFPLIELNFDSVKMKLSNLSFLQFLALEVQSADVKMLKFFGSKTWNSLENQIPFSVGVLLKIIFVVNILGRQHRITLVSVRISTNMVDAMKGQLFNIQDISVNLPPEFYFLVDLMAFAQLNGEDTVIINDIAFKLSSVNSFGALERYCVAKGAKISDHNLSYFNGFKQASEPEKAVKKVYDQEVQMIDDFIQVIHFYKQLSFSGSVFVFLDGIVHEKTVMQSFKDLQNKQKAICMIQPFTGQRDHAFIVLNRGKINPQAIVQTTDVGTGNLAIIKIKDPGNYIQIFSSCNQRNFTKLFVNNQKSLVSNWKDMKLNCMVYVSGSNFREKAVMVTTKQLQANVNTGYVQLKVMQHVCMNVFLQDQVYGEKHQVGPPLVSEGLLKLKARENANFDPAMEFSGMDLSHMDRYIESALAPFDEGYAHDYFGTRVRNPIFVQPAPLLASYIDMLCTIIENERLEQIRVAQERRAMEEAERVRILAETKAAEELERQRIAAEAAAAASKLTPEQEREQALTSRKQEAYERRKAEAERLDHQVQKSLEDKQRQLELEKELLQMKLALKKERNLKFQQQQIQFSINTKGYIYQSFYNDVQRSDAPAVEVRLPRKAHIQPASLIVEVMEPEMKLVQKQAPIQPPPKAGTLAQIRKAGRSRILQPATSFVAIPVGQSPQTRRCVSSIEQIRALSPYGMKSRPRVGVM</sequence>
<proteinExistence type="predicted"/>
<evidence type="ECO:0000313" key="5">
    <source>
        <dbReference type="Proteomes" id="UP000018208"/>
    </source>
</evidence>
<dbReference type="AlphaFoldDB" id="V6LDW7"/>
<dbReference type="CDD" id="cd22265">
    <property type="entry name" value="UDM1_RNF168"/>
    <property type="match status" value="1"/>
</dbReference>
<dbReference type="EMBL" id="AUWU02000006">
    <property type="protein sequence ID" value="KAH0571547.1"/>
    <property type="molecule type" value="Genomic_DNA"/>
</dbReference>
<dbReference type="EMBL" id="KI546157">
    <property type="protein sequence ID" value="EST42657.1"/>
    <property type="molecule type" value="Genomic_DNA"/>
</dbReference>
<evidence type="ECO:0000256" key="2">
    <source>
        <dbReference type="SAM" id="MobiDB-lite"/>
    </source>
</evidence>
<keyword evidence="1" id="KW-0175">Coiled coil</keyword>
<organism evidence="3">
    <name type="scientific">Spironucleus salmonicida</name>
    <dbReference type="NCBI Taxonomy" id="348837"/>
    <lineage>
        <taxon>Eukaryota</taxon>
        <taxon>Metamonada</taxon>
        <taxon>Diplomonadida</taxon>
        <taxon>Hexamitidae</taxon>
        <taxon>Hexamitinae</taxon>
        <taxon>Spironucleus</taxon>
    </lineage>
</organism>
<feature type="region of interest" description="Disordered" evidence="2">
    <location>
        <begin position="627"/>
        <end position="661"/>
    </location>
</feature>
<evidence type="ECO:0000313" key="3">
    <source>
        <dbReference type="EMBL" id="EST42657.1"/>
    </source>
</evidence>